<reference evidence="2" key="1">
    <citation type="submission" date="2016-10" db="EMBL/GenBank/DDBJ databases">
        <authorList>
            <person name="Varghese N."/>
            <person name="Submissions S."/>
        </authorList>
    </citation>
    <scope>NUCLEOTIDE SEQUENCE [LARGE SCALE GENOMIC DNA]</scope>
    <source>
        <strain evidence="2">DSM 26382</strain>
    </source>
</reference>
<dbReference type="AlphaFoldDB" id="A0A1G6PRA2"/>
<proteinExistence type="predicted"/>
<evidence type="ECO:0000313" key="1">
    <source>
        <dbReference type="EMBL" id="SDC82703.1"/>
    </source>
</evidence>
<keyword evidence="2" id="KW-1185">Reference proteome</keyword>
<dbReference type="GeneID" id="57609149"/>
<dbReference type="EMBL" id="FMZQ01000007">
    <property type="protein sequence ID" value="SDC82703.1"/>
    <property type="molecule type" value="Genomic_DNA"/>
</dbReference>
<evidence type="ECO:0000313" key="2">
    <source>
        <dbReference type="Proteomes" id="UP000199467"/>
    </source>
</evidence>
<sequence length="213" mass="22539">MSHKDIATLAAHLQALLGKVPSSQLHAGQVAGDKPGILAGDMPVCRMRETAEGALYATLIVEGINALPQLLNALETPAQAAGAAPADEDSPLRQQIEGKISETLQMLPGFKAATTGVWAKLLYAAVEPWLAGGREVLVVESAPVPQRQQEARGADGEKQARLDAVTEFCNYMLGQGEGESMPNEHALEQLVTDWDKAHNGALPHDSHQAGEAQ</sequence>
<dbReference type="Proteomes" id="UP000199467">
    <property type="component" value="Unassembled WGS sequence"/>
</dbReference>
<accession>A0A1G6PRA2</accession>
<name>A0A1G6PRA2_9GAMM</name>
<dbReference type="RefSeq" id="WP_017362218.1">
    <property type="nucleotide sequence ID" value="NZ_FMZQ01000007.1"/>
</dbReference>
<organism evidence="1 2">
    <name type="scientific">Ectopseudomonas chengduensis</name>
    <dbReference type="NCBI Taxonomy" id="489632"/>
    <lineage>
        <taxon>Bacteria</taxon>
        <taxon>Pseudomonadati</taxon>
        <taxon>Pseudomonadota</taxon>
        <taxon>Gammaproteobacteria</taxon>
        <taxon>Pseudomonadales</taxon>
        <taxon>Pseudomonadaceae</taxon>
        <taxon>Ectopseudomonas</taxon>
    </lineage>
</organism>
<protein>
    <submittedName>
        <fullName evidence="1">Uncharacterized protein</fullName>
    </submittedName>
</protein>
<gene>
    <name evidence="1" type="ORF">SAMN05216576_10760</name>
</gene>